<organism evidence="4">
    <name type="scientific">Tetraselmis sp. GSL018</name>
    <dbReference type="NCBI Taxonomy" id="582737"/>
    <lineage>
        <taxon>Eukaryota</taxon>
        <taxon>Viridiplantae</taxon>
        <taxon>Chlorophyta</taxon>
        <taxon>core chlorophytes</taxon>
        <taxon>Chlorodendrophyceae</taxon>
        <taxon>Chlorodendrales</taxon>
        <taxon>Chlorodendraceae</taxon>
        <taxon>Tetraselmis</taxon>
    </lineage>
</organism>
<feature type="region of interest" description="Disordered" evidence="3">
    <location>
        <begin position="195"/>
        <end position="220"/>
    </location>
</feature>
<gene>
    <name evidence="4" type="ORF">TSPGSL018_14616</name>
</gene>
<evidence type="ECO:0000256" key="1">
    <source>
        <dbReference type="ARBA" id="ARBA00022603"/>
    </source>
</evidence>
<keyword evidence="1 4" id="KW-0489">Methyltransferase</keyword>
<keyword evidence="2 4" id="KW-0808">Transferase</keyword>
<proteinExistence type="predicted"/>
<dbReference type="PANTHER" id="PTHR43542">
    <property type="entry name" value="METHYLTRANSFERASE"/>
    <property type="match status" value="1"/>
</dbReference>
<dbReference type="GO" id="GO:0008168">
    <property type="term" value="F:methyltransferase activity"/>
    <property type="evidence" value="ECO:0007669"/>
    <property type="project" value="UniProtKB-KW"/>
</dbReference>
<evidence type="ECO:0000256" key="3">
    <source>
        <dbReference type="SAM" id="MobiDB-lite"/>
    </source>
</evidence>
<accession>A0A061R5U3</accession>
<dbReference type="InterPro" id="IPR004398">
    <property type="entry name" value="RNA_MeTrfase_RsmD"/>
</dbReference>
<dbReference type="AlphaFoldDB" id="A0A061R5U3"/>
<dbReference type="EMBL" id="GBEZ01020646">
    <property type="protein sequence ID" value="JAC66040.1"/>
    <property type="molecule type" value="Transcribed_RNA"/>
</dbReference>
<name>A0A061R5U3_9CHLO</name>
<dbReference type="InterPro" id="IPR029063">
    <property type="entry name" value="SAM-dependent_MTases_sf"/>
</dbReference>
<dbReference type="Gene3D" id="3.40.50.150">
    <property type="entry name" value="Vaccinia Virus protein VP39"/>
    <property type="match status" value="1"/>
</dbReference>
<dbReference type="PANTHER" id="PTHR43542:SF1">
    <property type="entry name" value="METHYLTRANSFERASE"/>
    <property type="match status" value="1"/>
</dbReference>
<reference evidence="4" key="1">
    <citation type="submission" date="2014-05" db="EMBL/GenBank/DDBJ databases">
        <title>The transcriptome of the halophilic microalga Tetraselmis sp. GSL018 isolated from the Great Salt Lake, Utah.</title>
        <authorList>
            <person name="Jinkerson R.E."/>
            <person name="D'Adamo S."/>
            <person name="Posewitz M.C."/>
        </authorList>
    </citation>
    <scope>NUCLEOTIDE SEQUENCE</scope>
    <source>
        <strain evidence="4">GSL018</strain>
    </source>
</reference>
<feature type="compositionally biased region" description="Acidic residues" evidence="3">
    <location>
        <begin position="126"/>
        <end position="135"/>
    </location>
</feature>
<evidence type="ECO:0000313" key="4">
    <source>
        <dbReference type="EMBL" id="JAC66040.1"/>
    </source>
</evidence>
<feature type="region of interest" description="Disordered" evidence="3">
    <location>
        <begin position="96"/>
        <end position="135"/>
    </location>
</feature>
<sequence>MTTNCVCGLAQYLEIRTHAHPGACPSAVRVVKKGIRPCGQFQDKIYSGRRTCRSANQCPRLNASSGRQSRKDGQLDDLSQLGEYFKEELEQLQKGDLDELKTESQPSQASSRDAPELTGGYNTNSDDGDFEEGDEIFNLDSGWSVSAFDSDQSLESFSSSFGKIDADDEGAGMAACELLKTLPEHIVRRLEAEQREADAVEENRRQRRSGGGLDTKPKTQRRLRIIGGTAAGIRIHSQVGNLTRPMMEKVRGAIFDALISREGGSSLPAGARWGSTSLPAPALSASRGSRAGAIARTSSSSTGGSSRTCFRPTSSWCGWPAAPRSTRCAPRTSWGGRGASRALPAAPLTTSRCARPTASSPTRSCSPCWTARRCCTTRATSSSSTPTS</sequence>
<evidence type="ECO:0000256" key="2">
    <source>
        <dbReference type="ARBA" id="ARBA00022679"/>
    </source>
</evidence>
<protein>
    <submittedName>
        <fullName evidence="4">Rrna methyltransferase ylbh</fullName>
    </submittedName>
</protein>
<dbReference type="GO" id="GO:0031167">
    <property type="term" value="P:rRNA methylation"/>
    <property type="evidence" value="ECO:0007669"/>
    <property type="project" value="InterPro"/>
</dbReference>
<feature type="compositionally biased region" description="Basic and acidic residues" evidence="3">
    <location>
        <begin position="195"/>
        <end position="204"/>
    </location>
</feature>
<dbReference type="Pfam" id="PF03602">
    <property type="entry name" value="Cons_hypoth95"/>
    <property type="match status" value="1"/>
</dbReference>